<dbReference type="AlphaFoldDB" id="A0A1X2I808"/>
<feature type="compositionally biased region" description="Polar residues" evidence="6">
    <location>
        <begin position="656"/>
        <end position="669"/>
    </location>
</feature>
<dbReference type="PANTHER" id="PTHR47338:SF5">
    <property type="entry name" value="ZN(II)2CYS6 TRANSCRIPTION FACTOR (EUROFUNG)"/>
    <property type="match status" value="1"/>
</dbReference>
<reference evidence="8 9" key="1">
    <citation type="submission" date="2016-07" db="EMBL/GenBank/DDBJ databases">
        <title>Pervasive Adenine N6-methylation of Active Genes in Fungi.</title>
        <authorList>
            <consortium name="DOE Joint Genome Institute"/>
            <person name="Mondo S.J."/>
            <person name="Dannebaum R.O."/>
            <person name="Kuo R.C."/>
            <person name="Labutti K."/>
            <person name="Haridas S."/>
            <person name="Kuo A."/>
            <person name="Salamov A."/>
            <person name="Ahrendt S.R."/>
            <person name="Lipzen A."/>
            <person name="Sullivan W."/>
            <person name="Andreopoulos W.B."/>
            <person name="Clum A."/>
            <person name="Lindquist E."/>
            <person name="Daum C."/>
            <person name="Ramamoorthy G.K."/>
            <person name="Gryganskyi A."/>
            <person name="Culley D."/>
            <person name="Magnuson J.K."/>
            <person name="James T.Y."/>
            <person name="O'Malley M.A."/>
            <person name="Stajich J.E."/>
            <person name="Spatafora J.W."/>
            <person name="Visel A."/>
            <person name="Grigoriev I.V."/>
        </authorList>
    </citation>
    <scope>NUCLEOTIDE SEQUENCE [LARGE SCALE GENOMIC DNA]</scope>
    <source>
        <strain evidence="8 9">NRRL 1336</strain>
    </source>
</reference>
<evidence type="ECO:0000259" key="7">
    <source>
        <dbReference type="PROSITE" id="PS50048"/>
    </source>
</evidence>
<dbReference type="SMART" id="SM00906">
    <property type="entry name" value="Fungal_trans"/>
    <property type="match status" value="1"/>
</dbReference>
<evidence type="ECO:0000256" key="1">
    <source>
        <dbReference type="ARBA" id="ARBA00004123"/>
    </source>
</evidence>
<feature type="domain" description="Zn(2)-C6 fungal-type" evidence="7">
    <location>
        <begin position="23"/>
        <end position="52"/>
    </location>
</feature>
<keyword evidence="9" id="KW-1185">Reference proteome</keyword>
<feature type="region of interest" description="Disordered" evidence="6">
    <location>
        <begin position="646"/>
        <end position="669"/>
    </location>
</feature>
<feature type="region of interest" description="Disordered" evidence="6">
    <location>
        <begin position="61"/>
        <end position="99"/>
    </location>
</feature>
<keyword evidence="2" id="KW-0479">Metal-binding</keyword>
<dbReference type="STRING" id="90262.A0A1X2I808"/>
<feature type="compositionally biased region" description="Low complexity" evidence="6">
    <location>
        <begin position="850"/>
        <end position="888"/>
    </location>
</feature>
<protein>
    <submittedName>
        <fullName evidence="8">Fungal-specific transcription factor domain-domain-containing protein</fullName>
    </submittedName>
</protein>
<evidence type="ECO:0000313" key="9">
    <source>
        <dbReference type="Proteomes" id="UP000193560"/>
    </source>
</evidence>
<comment type="caution">
    <text evidence="8">The sequence shown here is derived from an EMBL/GenBank/DDBJ whole genome shotgun (WGS) entry which is preliminary data.</text>
</comment>
<dbReference type="CDD" id="cd12148">
    <property type="entry name" value="fungal_TF_MHR"/>
    <property type="match status" value="1"/>
</dbReference>
<dbReference type="PANTHER" id="PTHR47338">
    <property type="entry name" value="ZN(II)2CYS6 TRANSCRIPTION FACTOR (EUROFUNG)-RELATED"/>
    <property type="match status" value="1"/>
</dbReference>
<evidence type="ECO:0000256" key="3">
    <source>
        <dbReference type="ARBA" id="ARBA00023015"/>
    </source>
</evidence>
<sequence length="960" mass="105844">MDIKHHEPPNALPKQKRIKVSKACYTCRVKKIKCDGLNPCMQCKARQRPCSFSADGVGDPSYPMRPSLQSPKTITPGNSSSPPSLSPRQPLSVLNHTTPPASSITYEKHLLDSTTHRLETLGQSWPGCEYEDSGRNSNAFNSWTYQQQQPPTPPPVSFFLVDLSNELQNDYDIGKCNTTEGRRIVSTESNIQHNLIALYYRHRYQLLPLLPKSTLLALIHHPSPKASISPLLLSILYAHGAQSSPTSSLDADHYATTAKSMVDDYMDTPQISTVIALVLLSLYESNRHGYSCSPCQASAYSAMAFRMCLDLNLHNCCDTNNDSILDIQSTIKALQLRVFWCCYCLDKWQSLCTDRPCMIRNMDIGKNMEMDGKMVLSLEGTSMDHDEQNVMEGLVASIHLAQLSERLLQKSSSSSSGFYADQQLLPFLQRLPASLHWTPLPTPESLSSPASSLYQPIPSHPPHNAIVGQFHLIFNFLHLTLLVRTLLEMTAATSSDQQQQHQRQDYGHLKDNEQAILVLQRCATVATNLTQLTCALTDQSGFILCYRMVAHALMMSVRVHLIQCYSVMQPTGNEQHRVAKHARLMFQRSIRSLRILVQHRVIPGAHTFTILIEKALTTLTLSHQKSDYTSTNHNNSDNNISLNMNENQRHQGPGIPTSTFHYQSQQRSGYLSGAEQSAAEILSSTFNVSPYASNTNTNSHSNSAITKVPVTSSPVQSSHLLTPQLSCATQTASHSEKQQQPLVDVAALYTSATSNPLYHQQIQPHFGYSLPSGKHDEVWALQEQYQLQQQRQQKQRQQQQHQQHHQPSTSSSSSASASQSYGPTSMYSNSLWSSSTSSSTTPTEKKSHGASSAAEALSAPTSTSPSTAEGMPASSPSPSPSSTSLGMASGSPYKSIGLGVYASAHRHHSDVIGQHYPGRNETSMPSTGNNKMDHRPVILNHYGQVLVAATSESPSGTVDI</sequence>
<dbReference type="OrthoDB" id="4161332at2759"/>
<dbReference type="InterPro" id="IPR050815">
    <property type="entry name" value="TF_fung"/>
</dbReference>
<name>A0A1X2I808_9FUNG</name>
<accession>A0A1X2I808</accession>
<keyword evidence="3" id="KW-0805">Transcription regulation</keyword>
<dbReference type="SMART" id="SM00066">
    <property type="entry name" value="GAL4"/>
    <property type="match status" value="1"/>
</dbReference>
<dbReference type="CDD" id="cd00067">
    <property type="entry name" value="GAL4"/>
    <property type="match status" value="1"/>
</dbReference>
<dbReference type="GO" id="GO:0006351">
    <property type="term" value="P:DNA-templated transcription"/>
    <property type="evidence" value="ECO:0007669"/>
    <property type="project" value="InterPro"/>
</dbReference>
<dbReference type="Gene3D" id="4.10.240.10">
    <property type="entry name" value="Zn(2)-C6 fungal-type DNA-binding domain"/>
    <property type="match status" value="1"/>
</dbReference>
<feature type="compositionally biased region" description="Low complexity" evidence="6">
    <location>
        <begin position="789"/>
        <end position="842"/>
    </location>
</feature>
<dbReference type="GO" id="GO:0005634">
    <property type="term" value="C:nucleus"/>
    <property type="evidence" value="ECO:0007669"/>
    <property type="project" value="UniProtKB-SubCell"/>
</dbReference>
<dbReference type="EMBL" id="MCGE01000024">
    <property type="protein sequence ID" value="ORZ10428.1"/>
    <property type="molecule type" value="Genomic_DNA"/>
</dbReference>
<dbReference type="PROSITE" id="PS50048">
    <property type="entry name" value="ZN2_CY6_FUNGAL_2"/>
    <property type="match status" value="1"/>
</dbReference>
<feature type="region of interest" description="Disordered" evidence="6">
    <location>
        <begin position="789"/>
        <end position="888"/>
    </location>
</feature>
<feature type="compositionally biased region" description="Low complexity" evidence="6">
    <location>
        <begin position="79"/>
        <end position="92"/>
    </location>
</feature>
<evidence type="ECO:0000256" key="5">
    <source>
        <dbReference type="ARBA" id="ARBA00023242"/>
    </source>
</evidence>
<evidence type="ECO:0000256" key="4">
    <source>
        <dbReference type="ARBA" id="ARBA00023163"/>
    </source>
</evidence>
<keyword evidence="4" id="KW-0804">Transcription</keyword>
<evidence type="ECO:0000256" key="2">
    <source>
        <dbReference type="ARBA" id="ARBA00022723"/>
    </source>
</evidence>
<organism evidence="8 9">
    <name type="scientific">Absidia repens</name>
    <dbReference type="NCBI Taxonomy" id="90262"/>
    <lineage>
        <taxon>Eukaryota</taxon>
        <taxon>Fungi</taxon>
        <taxon>Fungi incertae sedis</taxon>
        <taxon>Mucoromycota</taxon>
        <taxon>Mucoromycotina</taxon>
        <taxon>Mucoromycetes</taxon>
        <taxon>Mucorales</taxon>
        <taxon>Cunninghamellaceae</taxon>
        <taxon>Absidia</taxon>
    </lineage>
</organism>
<dbReference type="Proteomes" id="UP000193560">
    <property type="component" value="Unassembled WGS sequence"/>
</dbReference>
<dbReference type="PROSITE" id="PS00463">
    <property type="entry name" value="ZN2_CY6_FUNGAL_1"/>
    <property type="match status" value="1"/>
</dbReference>
<dbReference type="Pfam" id="PF04082">
    <property type="entry name" value="Fungal_trans"/>
    <property type="match status" value="1"/>
</dbReference>
<dbReference type="GO" id="GO:0003677">
    <property type="term" value="F:DNA binding"/>
    <property type="evidence" value="ECO:0007669"/>
    <property type="project" value="InterPro"/>
</dbReference>
<dbReference type="Pfam" id="PF00172">
    <property type="entry name" value="Zn_clus"/>
    <property type="match status" value="1"/>
</dbReference>
<feature type="compositionally biased region" description="Polar residues" evidence="6">
    <location>
        <begin position="67"/>
        <end position="78"/>
    </location>
</feature>
<proteinExistence type="predicted"/>
<evidence type="ECO:0000256" key="6">
    <source>
        <dbReference type="SAM" id="MobiDB-lite"/>
    </source>
</evidence>
<comment type="subcellular location">
    <subcellularLocation>
        <location evidence="1">Nucleus</location>
    </subcellularLocation>
</comment>
<dbReference type="InterPro" id="IPR001138">
    <property type="entry name" value="Zn2Cys6_DnaBD"/>
</dbReference>
<dbReference type="GO" id="GO:0008270">
    <property type="term" value="F:zinc ion binding"/>
    <property type="evidence" value="ECO:0007669"/>
    <property type="project" value="InterPro"/>
</dbReference>
<evidence type="ECO:0000313" key="8">
    <source>
        <dbReference type="EMBL" id="ORZ10428.1"/>
    </source>
</evidence>
<gene>
    <name evidence="8" type="ORF">BCR42DRAFT_454470</name>
</gene>
<keyword evidence="5" id="KW-0539">Nucleus</keyword>
<dbReference type="SUPFAM" id="SSF57701">
    <property type="entry name" value="Zn2/Cys6 DNA-binding domain"/>
    <property type="match status" value="1"/>
</dbReference>
<dbReference type="InterPro" id="IPR007219">
    <property type="entry name" value="XnlR_reg_dom"/>
</dbReference>
<dbReference type="InterPro" id="IPR036864">
    <property type="entry name" value="Zn2-C6_fun-type_DNA-bd_sf"/>
</dbReference>
<dbReference type="GO" id="GO:0000981">
    <property type="term" value="F:DNA-binding transcription factor activity, RNA polymerase II-specific"/>
    <property type="evidence" value="ECO:0007669"/>
    <property type="project" value="InterPro"/>
</dbReference>